<sequence length="151" mass="17052">MGAAVSCSYLWNVTHHLLQTKNPTLFTKECLEETEEYDEPRKRNCFQQSLQNQYEVRIVKRGQFAAKILFQSEHFKSLHIKFNLQELAILRTIGGGRRILMRFSCTGVDGTCATFAPHKGTAGVHRAGCDGHRLGGIRIWGSILWSALTSL</sequence>
<comment type="caution">
    <text evidence="1">The sequence shown here is derived from an EMBL/GenBank/DDBJ whole genome shotgun (WGS) entry which is preliminary data.</text>
</comment>
<keyword evidence="2" id="KW-1185">Reference proteome</keyword>
<gene>
    <name evidence="1" type="ORF">NC653_017846</name>
</gene>
<evidence type="ECO:0000313" key="2">
    <source>
        <dbReference type="Proteomes" id="UP001164929"/>
    </source>
</evidence>
<evidence type="ECO:0000313" key="1">
    <source>
        <dbReference type="EMBL" id="KAJ6995185.1"/>
    </source>
</evidence>
<organism evidence="1 2">
    <name type="scientific">Populus alba x Populus x berolinensis</name>
    <dbReference type="NCBI Taxonomy" id="444605"/>
    <lineage>
        <taxon>Eukaryota</taxon>
        <taxon>Viridiplantae</taxon>
        <taxon>Streptophyta</taxon>
        <taxon>Embryophyta</taxon>
        <taxon>Tracheophyta</taxon>
        <taxon>Spermatophyta</taxon>
        <taxon>Magnoliopsida</taxon>
        <taxon>eudicotyledons</taxon>
        <taxon>Gunneridae</taxon>
        <taxon>Pentapetalae</taxon>
        <taxon>rosids</taxon>
        <taxon>fabids</taxon>
        <taxon>Malpighiales</taxon>
        <taxon>Salicaceae</taxon>
        <taxon>Saliceae</taxon>
        <taxon>Populus</taxon>
    </lineage>
</organism>
<dbReference type="AlphaFoldDB" id="A0AAD6QRA2"/>
<proteinExistence type="predicted"/>
<protein>
    <submittedName>
        <fullName evidence="1">Uncharacterized protein</fullName>
    </submittedName>
</protein>
<name>A0AAD6QRA2_9ROSI</name>
<accession>A0AAD6QRA2</accession>
<dbReference type="Proteomes" id="UP001164929">
    <property type="component" value="Chromosome 6"/>
</dbReference>
<reference evidence="1" key="1">
    <citation type="journal article" date="2023" name="Mol. Ecol. Resour.">
        <title>Chromosome-level genome assembly of a triploid poplar Populus alba 'Berolinensis'.</title>
        <authorList>
            <person name="Chen S."/>
            <person name="Yu Y."/>
            <person name="Wang X."/>
            <person name="Wang S."/>
            <person name="Zhang T."/>
            <person name="Zhou Y."/>
            <person name="He R."/>
            <person name="Meng N."/>
            <person name="Wang Y."/>
            <person name="Liu W."/>
            <person name="Liu Z."/>
            <person name="Liu J."/>
            <person name="Guo Q."/>
            <person name="Huang H."/>
            <person name="Sederoff R.R."/>
            <person name="Wang G."/>
            <person name="Qu G."/>
            <person name="Chen S."/>
        </authorList>
    </citation>
    <scope>NUCLEOTIDE SEQUENCE</scope>
    <source>
        <strain evidence="1">SC-2020</strain>
    </source>
</reference>
<dbReference type="EMBL" id="JAQIZT010000006">
    <property type="protein sequence ID" value="KAJ6995185.1"/>
    <property type="molecule type" value="Genomic_DNA"/>
</dbReference>